<organism evidence="1 2">
    <name type="scientific">Trinickia violacea</name>
    <dbReference type="NCBI Taxonomy" id="2571746"/>
    <lineage>
        <taxon>Bacteria</taxon>
        <taxon>Pseudomonadati</taxon>
        <taxon>Pseudomonadota</taxon>
        <taxon>Betaproteobacteria</taxon>
        <taxon>Burkholderiales</taxon>
        <taxon>Burkholderiaceae</taxon>
        <taxon>Trinickia</taxon>
    </lineage>
</organism>
<name>A0A4P8J266_9BURK</name>
<dbReference type="RefSeq" id="WP_137337246.1">
    <property type="nucleotide sequence ID" value="NZ_CP040078.1"/>
</dbReference>
<dbReference type="KEGG" id="tvl:FAZ95_36925"/>
<reference evidence="1 2" key="1">
    <citation type="submission" date="2019-05" db="EMBL/GenBank/DDBJ databases">
        <title>Burkholderia sp. DHOD12, isolated from subtropical forest soil.</title>
        <authorList>
            <person name="Gao Z.-H."/>
            <person name="Qiu L.-H."/>
        </authorList>
    </citation>
    <scope>NUCLEOTIDE SEQUENCE [LARGE SCALE GENOMIC DNA]</scope>
    <source>
        <strain evidence="1 2">DHOD12</strain>
    </source>
</reference>
<dbReference type="EMBL" id="CP040078">
    <property type="protein sequence ID" value="QCP54485.1"/>
    <property type="molecule type" value="Genomic_DNA"/>
</dbReference>
<keyword evidence="2" id="KW-1185">Reference proteome</keyword>
<evidence type="ECO:0000313" key="2">
    <source>
        <dbReference type="Proteomes" id="UP000298656"/>
    </source>
</evidence>
<evidence type="ECO:0000313" key="1">
    <source>
        <dbReference type="EMBL" id="QCP54485.1"/>
    </source>
</evidence>
<proteinExistence type="predicted"/>
<protein>
    <submittedName>
        <fullName evidence="1">Uncharacterized protein</fullName>
    </submittedName>
</protein>
<accession>A0A4P8J266</accession>
<dbReference type="Proteomes" id="UP000298656">
    <property type="component" value="Chromosome 2"/>
</dbReference>
<sequence length="89" mass="10361">MLERLYHYDYRGFEIGLQPQLIVESAQVFSPSYLVRYRCLVRIRPIGSTRGLDTFTLERNSNQPFEDEFEAVAHGREAAEAHIRTELGE</sequence>
<dbReference type="AlphaFoldDB" id="A0A4P8J266"/>
<gene>
    <name evidence="1" type="ORF">FAZ95_36925</name>
</gene>